<dbReference type="HOGENOM" id="CLU_3101348_0_0_4"/>
<organism evidence="1 2">
    <name type="scientific">Neisseria wadsworthii 9715</name>
    <dbReference type="NCBI Taxonomy" id="1030841"/>
    <lineage>
        <taxon>Bacteria</taxon>
        <taxon>Pseudomonadati</taxon>
        <taxon>Pseudomonadota</taxon>
        <taxon>Betaproteobacteria</taxon>
        <taxon>Neisseriales</taxon>
        <taxon>Neisseriaceae</taxon>
        <taxon>Neisseria</taxon>
    </lineage>
</organism>
<dbReference type="PATRIC" id="fig|1030841.3.peg.1068"/>
<dbReference type="Proteomes" id="UP000005336">
    <property type="component" value="Unassembled WGS sequence"/>
</dbReference>
<keyword evidence="2" id="KW-1185">Reference proteome</keyword>
<protein>
    <submittedName>
        <fullName evidence="1">Uncharacterized protein</fullName>
    </submittedName>
</protein>
<evidence type="ECO:0000313" key="1">
    <source>
        <dbReference type="EMBL" id="EGZ47437.1"/>
    </source>
</evidence>
<sequence length="51" mass="5594">MAAITITFNIIKQNPDTPQQQFQLLRNIILAADTASLDNKAGTHAPVTQFL</sequence>
<evidence type="ECO:0000313" key="2">
    <source>
        <dbReference type="Proteomes" id="UP000005336"/>
    </source>
</evidence>
<dbReference type="EMBL" id="AGAZ01000040">
    <property type="protein sequence ID" value="EGZ47437.1"/>
    <property type="molecule type" value="Genomic_DNA"/>
</dbReference>
<gene>
    <name evidence="1" type="ORF">HMPREF9370_1090</name>
</gene>
<comment type="caution">
    <text evidence="1">The sequence shown here is derived from an EMBL/GenBank/DDBJ whole genome shotgun (WGS) entry which is preliminary data.</text>
</comment>
<reference evidence="1 2" key="1">
    <citation type="submission" date="2011-06" db="EMBL/GenBank/DDBJ databases">
        <authorList>
            <person name="Muzny D."/>
            <person name="Qin X."/>
            <person name="Deng J."/>
            <person name="Jiang H."/>
            <person name="Liu Y."/>
            <person name="Qu J."/>
            <person name="Song X.-Z."/>
            <person name="Zhang L."/>
            <person name="Thornton R."/>
            <person name="Coyle M."/>
            <person name="Francisco L."/>
            <person name="Jackson L."/>
            <person name="Javaid M."/>
            <person name="Korchina V."/>
            <person name="Kovar C."/>
            <person name="Mata R."/>
            <person name="Mathew T."/>
            <person name="Ngo R."/>
            <person name="Nguyen L."/>
            <person name="Nguyen N."/>
            <person name="Okwuonu G."/>
            <person name="Ongeri F."/>
            <person name="Pham C."/>
            <person name="Simmons D."/>
            <person name="Wilczek-Boney K."/>
            <person name="Hale W."/>
            <person name="Jakkamsetti A."/>
            <person name="Pham P."/>
            <person name="Ruth R."/>
            <person name="San Lucas F."/>
            <person name="Warren J."/>
            <person name="Zhang J."/>
            <person name="Zhao Z."/>
            <person name="Zhou C."/>
            <person name="Zhu D."/>
            <person name="Lee S."/>
            <person name="Bess C."/>
            <person name="Blankenburg K."/>
            <person name="Forbes L."/>
            <person name="Fu Q."/>
            <person name="Gubbala S."/>
            <person name="Hirani K."/>
            <person name="Jayaseelan J.C."/>
            <person name="Lara F."/>
            <person name="Munidasa M."/>
            <person name="Palculict T."/>
            <person name="Patil S."/>
            <person name="Pu L.-L."/>
            <person name="Saada N."/>
            <person name="Tang L."/>
            <person name="Weissenberger G."/>
            <person name="Zhu Y."/>
            <person name="Hemphill L."/>
            <person name="Shang Y."/>
            <person name="Youmans B."/>
            <person name="Ayvaz T."/>
            <person name="Ross M."/>
            <person name="Santibanez J."/>
            <person name="Aqrawi P."/>
            <person name="Gross S."/>
            <person name="Joshi V."/>
            <person name="Fowler G."/>
            <person name="Nazareth L."/>
            <person name="Reid J."/>
            <person name="Worley K."/>
            <person name="Petrosino J."/>
            <person name="Highlander S."/>
            <person name="Gibbs R."/>
        </authorList>
    </citation>
    <scope>NUCLEOTIDE SEQUENCE [LARGE SCALE GENOMIC DNA]</scope>
    <source>
        <strain evidence="1 2">9715</strain>
    </source>
</reference>
<name>G4CPT0_9NEIS</name>
<accession>G4CPT0</accession>
<proteinExistence type="predicted"/>
<dbReference type="AlphaFoldDB" id="G4CPT0"/>
<dbReference type="STRING" id="1030841.HMPREF9370_1090"/>